<organism evidence="6 7">
    <name type="scientific">Pestalotiopsis fici (strain W106-1 / CGMCC3.15140)</name>
    <dbReference type="NCBI Taxonomy" id="1229662"/>
    <lineage>
        <taxon>Eukaryota</taxon>
        <taxon>Fungi</taxon>
        <taxon>Dikarya</taxon>
        <taxon>Ascomycota</taxon>
        <taxon>Pezizomycotina</taxon>
        <taxon>Sordariomycetes</taxon>
        <taxon>Xylariomycetidae</taxon>
        <taxon>Amphisphaeriales</taxon>
        <taxon>Sporocadaceae</taxon>
        <taxon>Pestalotiopsis</taxon>
    </lineage>
</organism>
<dbReference type="SUPFAM" id="SSF53474">
    <property type="entry name" value="alpha/beta-Hydrolases"/>
    <property type="match status" value="1"/>
</dbReference>
<evidence type="ECO:0000256" key="1">
    <source>
        <dbReference type="ARBA" id="ARBA00043996"/>
    </source>
</evidence>
<evidence type="ECO:0000256" key="3">
    <source>
        <dbReference type="ARBA" id="ARBA00048461"/>
    </source>
</evidence>
<dbReference type="KEGG" id="pfy:PFICI_03821"/>
<dbReference type="RefSeq" id="XP_007830593.1">
    <property type="nucleotide sequence ID" value="XM_007832402.1"/>
</dbReference>
<dbReference type="Gene3D" id="3.40.50.1820">
    <property type="entry name" value="alpha/beta hydrolase"/>
    <property type="match status" value="1"/>
</dbReference>
<keyword evidence="4" id="KW-0732">Signal</keyword>
<reference evidence="7" key="1">
    <citation type="journal article" date="2015" name="BMC Genomics">
        <title>Genomic and transcriptomic analysis of the endophytic fungus Pestalotiopsis fici reveals its lifestyle and high potential for synthesis of natural products.</title>
        <authorList>
            <person name="Wang X."/>
            <person name="Zhang X."/>
            <person name="Liu L."/>
            <person name="Xiang M."/>
            <person name="Wang W."/>
            <person name="Sun X."/>
            <person name="Che Y."/>
            <person name="Guo L."/>
            <person name="Liu G."/>
            <person name="Guo L."/>
            <person name="Wang C."/>
            <person name="Yin W.B."/>
            <person name="Stadler M."/>
            <person name="Zhang X."/>
            <person name="Liu X."/>
        </authorList>
    </citation>
    <scope>NUCLEOTIDE SEQUENCE [LARGE SCALE GENOMIC DNA]</scope>
    <source>
        <strain evidence="7">W106-1 / CGMCC3.15140</strain>
    </source>
</reference>
<dbReference type="PANTHER" id="PTHR45856:SF25">
    <property type="entry name" value="FUNGAL LIPASE-LIKE DOMAIN-CONTAINING PROTEIN"/>
    <property type="match status" value="1"/>
</dbReference>
<proteinExistence type="inferred from homology"/>
<dbReference type="PANTHER" id="PTHR45856">
    <property type="entry name" value="ALPHA/BETA-HYDROLASES SUPERFAMILY PROTEIN"/>
    <property type="match status" value="1"/>
</dbReference>
<feature type="chain" id="PRO_5004835933" description="Fungal lipase-type domain-containing protein" evidence="4">
    <location>
        <begin position="24"/>
        <end position="309"/>
    </location>
</feature>
<keyword evidence="7" id="KW-1185">Reference proteome</keyword>
<dbReference type="InterPro" id="IPR002921">
    <property type="entry name" value="Fungal_lipase-type"/>
</dbReference>
<gene>
    <name evidence="6" type="ORF">PFICI_03821</name>
</gene>
<dbReference type="HOGENOM" id="CLU_032957_9_1_1"/>
<dbReference type="CDD" id="cd00519">
    <property type="entry name" value="Lipase_3"/>
    <property type="match status" value="1"/>
</dbReference>
<evidence type="ECO:0000256" key="4">
    <source>
        <dbReference type="SAM" id="SignalP"/>
    </source>
</evidence>
<dbReference type="eggNOG" id="KOG4569">
    <property type="taxonomic scope" value="Eukaryota"/>
</dbReference>
<comment type="catalytic activity">
    <reaction evidence="3">
        <text>a monoacylglycerol + H2O = glycerol + a fatty acid + H(+)</text>
        <dbReference type="Rhea" id="RHEA:15245"/>
        <dbReference type="ChEBI" id="CHEBI:15377"/>
        <dbReference type="ChEBI" id="CHEBI:15378"/>
        <dbReference type="ChEBI" id="CHEBI:17408"/>
        <dbReference type="ChEBI" id="CHEBI:17754"/>
        <dbReference type="ChEBI" id="CHEBI:28868"/>
    </reaction>
</comment>
<dbReference type="InterPro" id="IPR029058">
    <property type="entry name" value="AB_hydrolase_fold"/>
</dbReference>
<dbReference type="GO" id="GO:0006629">
    <property type="term" value="P:lipid metabolic process"/>
    <property type="evidence" value="ECO:0007669"/>
    <property type="project" value="InterPro"/>
</dbReference>
<sequence length="309" mass="32743">MLSRQFSIIASSLLLGLASPAQALPGTNLEIRGDLPFPVSDFTTTVGSVQNTYCGSAANQPGQKIGDQTLLKAYGNGDSTQRANIYYSNSLGIIVAYEGTNLSSLTSIVHDVAAVQTVPALDLGIPASNLVDAGFQSAWYATWADVKQGLYEVTAQYNSSNIVVTGHSLGAAAALFAALAIQKEFGIVDKVIAYGVPRVGDPAFANSFDQVFLGKYTGVTNGNDWVPSVPYQWMGYRHLSGMVWINPANTTSWTFYPGQENPSGPQAAGTPEYFYPGTATLYFGDHQGIYMHNSMGTVYGPCPAAAGGY</sequence>
<evidence type="ECO:0000259" key="5">
    <source>
        <dbReference type="Pfam" id="PF01764"/>
    </source>
</evidence>
<dbReference type="Proteomes" id="UP000030651">
    <property type="component" value="Unassembled WGS sequence"/>
</dbReference>
<feature type="signal peptide" evidence="4">
    <location>
        <begin position="1"/>
        <end position="23"/>
    </location>
</feature>
<dbReference type="InterPro" id="IPR051218">
    <property type="entry name" value="Sec_MonoDiacylglyc_Lipase"/>
</dbReference>
<feature type="domain" description="Fungal lipase-type" evidence="5">
    <location>
        <begin position="95"/>
        <end position="232"/>
    </location>
</feature>
<comment type="catalytic activity">
    <reaction evidence="2">
        <text>a diacylglycerol + H2O = a monoacylglycerol + a fatty acid + H(+)</text>
        <dbReference type="Rhea" id="RHEA:32731"/>
        <dbReference type="ChEBI" id="CHEBI:15377"/>
        <dbReference type="ChEBI" id="CHEBI:15378"/>
        <dbReference type="ChEBI" id="CHEBI:17408"/>
        <dbReference type="ChEBI" id="CHEBI:18035"/>
        <dbReference type="ChEBI" id="CHEBI:28868"/>
    </reaction>
</comment>
<protein>
    <recommendedName>
        <fullName evidence="5">Fungal lipase-type domain-containing protein</fullName>
    </recommendedName>
</protein>
<accession>W3XKP6</accession>
<comment type="similarity">
    <text evidence="1">Belongs to the AB hydrolase superfamily. Lipase family. Class 3 subfamily.</text>
</comment>
<evidence type="ECO:0000256" key="2">
    <source>
        <dbReference type="ARBA" id="ARBA00047591"/>
    </source>
</evidence>
<dbReference type="OMA" id="SVWINCP"/>
<dbReference type="Pfam" id="PF01764">
    <property type="entry name" value="Lipase_3"/>
    <property type="match status" value="1"/>
</dbReference>
<dbReference type="InParanoid" id="W3XKP6"/>
<dbReference type="OrthoDB" id="426718at2759"/>
<dbReference type="EMBL" id="KI912110">
    <property type="protein sequence ID" value="ETS85796.1"/>
    <property type="molecule type" value="Genomic_DNA"/>
</dbReference>
<name>W3XKP6_PESFW</name>
<evidence type="ECO:0000313" key="6">
    <source>
        <dbReference type="EMBL" id="ETS85796.1"/>
    </source>
</evidence>
<dbReference type="GeneID" id="19268834"/>
<dbReference type="AlphaFoldDB" id="W3XKP6"/>
<evidence type="ECO:0000313" key="7">
    <source>
        <dbReference type="Proteomes" id="UP000030651"/>
    </source>
</evidence>